<gene>
    <name evidence="15" type="primary">Lnpep_0</name>
    <name evidence="15" type="ORF">FJT64_006098</name>
</gene>
<comment type="caution">
    <text evidence="15">The sequence shown here is derived from an EMBL/GenBank/DDBJ whole genome shotgun (WGS) entry which is preliminary data.</text>
</comment>
<evidence type="ECO:0000256" key="10">
    <source>
        <dbReference type="ARBA" id="ARBA00022989"/>
    </source>
</evidence>
<dbReference type="GO" id="GO:0008270">
    <property type="term" value="F:zinc ion binding"/>
    <property type="evidence" value="ECO:0007669"/>
    <property type="project" value="TreeGrafter"/>
</dbReference>
<keyword evidence="9" id="KW-0735">Signal-anchor</keyword>
<accession>A0A6A4VXZ1</accession>
<keyword evidence="7" id="KW-0378">Hydrolase</keyword>
<name>A0A6A4VXZ1_AMPAM</name>
<keyword evidence="13" id="KW-0325">Glycoprotein</keyword>
<dbReference type="Gene3D" id="2.60.40.1730">
    <property type="entry name" value="tricorn interacting facor f3 domain"/>
    <property type="match status" value="1"/>
</dbReference>
<comment type="cofactor">
    <cofactor evidence="1">
        <name>Zn(2+)</name>
        <dbReference type="ChEBI" id="CHEBI:29105"/>
    </cofactor>
</comment>
<dbReference type="GO" id="GO:0005737">
    <property type="term" value="C:cytoplasm"/>
    <property type="evidence" value="ECO:0007669"/>
    <property type="project" value="TreeGrafter"/>
</dbReference>
<dbReference type="GO" id="GO:0016020">
    <property type="term" value="C:membrane"/>
    <property type="evidence" value="ECO:0007669"/>
    <property type="project" value="UniProtKB-SubCell"/>
</dbReference>
<dbReference type="EMBL" id="VIIS01001558">
    <property type="protein sequence ID" value="KAF0296454.1"/>
    <property type="molecule type" value="Genomic_DNA"/>
</dbReference>
<dbReference type="SUPFAM" id="SSF63737">
    <property type="entry name" value="Leukotriene A4 hydrolase N-terminal domain"/>
    <property type="match status" value="1"/>
</dbReference>
<evidence type="ECO:0000256" key="2">
    <source>
        <dbReference type="ARBA" id="ARBA00004606"/>
    </source>
</evidence>
<proteinExistence type="inferred from homology"/>
<keyword evidence="15" id="KW-0031">Aminopeptidase</keyword>
<evidence type="ECO:0000256" key="4">
    <source>
        <dbReference type="ARBA" id="ARBA00022670"/>
    </source>
</evidence>
<dbReference type="PANTHER" id="PTHR11533">
    <property type="entry name" value="PROTEASE M1 ZINC METALLOPROTEASE"/>
    <property type="match status" value="1"/>
</dbReference>
<dbReference type="FunFam" id="2.60.40.1730:FF:000001">
    <property type="entry name" value="Leucyl-cystinyl aminopeptidase"/>
    <property type="match status" value="1"/>
</dbReference>
<evidence type="ECO:0000313" key="16">
    <source>
        <dbReference type="Proteomes" id="UP000440578"/>
    </source>
</evidence>
<dbReference type="GO" id="GO:0070006">
    <property type="term" value="F:metalloaminopeptidase activity"/>
    <property type="evidence" value="ECO:0007669"/>
    <property type="project" value="TreeGrafter"/>
</dbReference>
<keyword evidence="16" id="KW-1185">Reference proteome</keyword>
<keyword evidence="10" id="KW-1133">Transmembrane helix</keyword>
<dbReference type="GO" id="GO:0005615">
    <property type="term" value="C:extracellular space"/>
    <property type="evidence" value="ECO:0007669"/>
    <property type="project" value="TreeGrafter"/>
</dbReference>
<dbReference type="InterPro" id="IPR042097">
    <property type="entry name" value="Aminopeptidase_N-like_N_sf"/>
</dbReference>
<keyword evidence="6" id="KW-0479">Metal-binding</keyword>
<dbReference type="GO" id="GO:0006508">
    <property type="term" value="P:proteolysis"/>
    <property type="evidence" value="ECO:0007669"/>
    <property type="project" value="UniProtKB-KW"/>
</dbReference>
<dbReference type="InterPro" id="IPR001930">
    <property type="entry name" value="Peptidase_M1"/>
</dbReference>
<dbReference type="AlphaFoldDB" id="A0A6A4VXZ1"/>
<evidence type="ECO:0000256" key="1">
    <source>
        <dbReference type="ARBA" id="ARBA00001947"/>
    </source>
</evidence>
<protein>
    <submittedName>
        <fullName evidence="15">Leucyl-cystinyl aminopeptidase</fullName>
    </submittedName>
</protein>
<keyword evidence="11" id="KW-0482">Metalloprotease</keyword>
<reference evidence="15 16" key="1">
    <citation type="submission" date="2019-07" db="EMBL/GenBank/DDBJ databases">
        <title>Draft genome assembly of a fouling barnacle, Amphibalanus amphitrite (Darwin, 1854): The first reference genome for Thecostraca.</title>
        <authorList>
            <person name="Kim W."/>
        </authorList>
    </citation>
    <scope>NUCLEOTIDE SEQUENCE [LARGE SCALE GENOMIC DNA]</scope>
    <source>
        <strain evidence="15">SNU_AA5</strain>
        <tissue evidence="15">Soma without cirri and trophi</tissue>
    </source>
</reference>
<comment type="subcellular location">
    <subcellularLocation>
        <location evidence="2">Membrane</location>
        <topology evidence="2">Single-pass type II membrane protein</topology>
    </subcellularLocation>
</comment>
<evidence type="ECO:0000256" key="9">
    <source>
        <dbReference type="ARBA" id="ARBA00022968"/>
    </source>
</evidence>
<keyword evidence="4" id="KW-0645">Protease</keyword>
<feature type="domain" description="Aminopeptidase N-like N-terminal" evidence="14">
    <location>
        <begin position="51"/>
        <end position="226"/>
    </location>
</feature>
<evidence type="ECO:0000259" key="14">
    <source>
        <dbReference type="Pfam" id="PF17900"/>
    </source>
</evidence>
<dbReference type="InterPro" id="IPR050344">
    <property type="entry name" value="Peptidase_M1_aminopeptidases"/>
</dbReference>
<evidence type="ECO:0000256" key="11">
    <source>
        <dbReference type="ARBA" id="ARBA00023049"/>
    </source>
</evidence>
<dbReference type="GO" id="GO:0043171">
    <property type="term" value="P:peptide catabolic process"/>
    <property type="evidence" value="ECO:0007669"/>
    <property type="project" value="TreeGrafter"/>
</dbReference>
<evidence type="ECO:0000256" key="12">
    <source>
        <dbReference type="ARBA" id="ARBA00023136"/>
    </source>
</evidence>
<evidence type="ECO:0000256" key="7">
    <source>
        <dbReference type="ARBA" id="ARBA00022801"/>
    </source>
</evidence>
<comment type="similarity">
    <text evidence="3">Belongs to the peptidase M1 family.</text>
</comment>
<evidence type="ECO:0000256" key="5">
    <source>
        <dbReference type="ARBA" id="ARBA00022692"/>
    </source>
</evidence>
<dbReference type="InterPro" id="IPR045357">
    <property type="entry name" value="Aminopeptidase_N-like_N"/>
</dbReference>
<evidence type="ECO:0000256" key="6">
    <source>
        <dbReference type="ARBA" id="ARBA00022723"/>
    </source>
</evidence>
<organism evidence="15 16">
    <name type="scientific">Amphibalanus amphitrite</name>
    <name type="common">Striped barnacle</name>
    <name type="synonym">Balanus amphitrite</name>
    <dbReference type="NCBI Taxonomy" id="1232801"/>
    <lineage>
        <taxon>Eukaryota</taxon>
        <taxon>Metazoa</taxon>
        <taxon>Ecdysozoa</taxon>
        <taxon>Arthropoda</taxon>
        <taxon>Crustacea</taxon>
        <taxon>Multicrustacea</taxon>
        <taxon>Cirripedia</taxon>
        <taxon>Thoracica</taxon>
        <taxon>Thoracicalcarea</taxon>
        <taxon>Balanomorpha</taxon>
        <taxon>Balanoidea</taxon>
        <taxon>Balanidae</taxon>
        <taxon>Amphibalaninae</taxon>
        <taxon>Amphibalanus</taxon>
    </lineage>
</organism>
<evidence type="ECO:0000256" key="13">
    <source>
        <dbReference type="ARBA" id="ARBA00023180"/>
    </source>
</evidence>
<dbReference type="GO" id="GO:0042277">
    <property type="term" value="F:peptide binding"/>
    <property type="evidence" value="ECO:0007669"/>
    <property type="project" value="TreeGrafter"/>
</dbReference>
<evidence type="ECO:0000256" key="3">
    <source>
        <dbReference type="ARBA" id="ARBA00010136"/>
    </source>
</evidence>
<dbReference type="Proteomes" id="UP000440578">
    <property type="component" value="Unassembled WGS sequence"/>
</dbReference>
<dbReference type="PRINTS" id="PR00756">
    <property type="entry name" value="ALADIPTASE"/>
</dbReference>
<keyword evidence="12" id="KW-0472">Membrane</keyword>
<sequence length="245" mass="28202">MTVRQRKAPPVTTETRRLIRSRRAALDNGERDEYLRVNRLCRAAIRRDCVSHYTGRVKIQITVTQETSFIVLHSRNMTITKRELHTSDDSVNVSITRLLLYPERDQVYLSVNESLQLGQNYTLSFEFNYTLREALEGFYLSHYTAANGSKRYLATTQFEPNAARAAFPCFDEPQLKATFQLAMVRHESHTALFNTPRRSTADLDFYLGAGIKQDDFFETVRMSTYLVAFIVSDYAHISDTTDGSE</sequence>
<evidence type="ECO:0000256" key="8">
    <source>
        <dbReference type="ARBA" id="ARBA00022833"/>
    </source>
</evidence>
<keyword evidence="5" id="KW-0812">Transmembrane</keyword>
<dbReference type="PANTHER" id="PTHR11533:SF299">
    <property type="entry name" value="AMINOPEPTIDASE"/>
    <property type="match status" value="1"/>
</dbReference>
<dbReference type="OrthoDB" id="6750768at2759"/>
<keyword evidence="8" id="KW-0862">Zinc</keyword>
<dbReference type="Pfam" id="PF17900">
    <property type="entry name" value="Peptidase_M1_N"/>
    <property type="match status" value="1"/>
</dbReference>
<evidence type="ECO:0000313" key="15">
    <source>
        <dbReference type="EMBL" id="KAF0296454.1"/>
    </source>
</evidence>